<evidence type="ECO:0000313" key="3">
    <source>
        <dbReference type="Proteomes" id="UP001493487"/>
    </source>
</evidence>
<dbReference type="EMBL" id="JASKHM010000018">
    <property type="protein sequence ID" value="MEQ4485947.1"/>
    <property type="molecule type" value="Genomic_DNA"/>
</dbReference>
<dbReference type="PROSITE" id="PS51257">
    <property type="entry name" value="PROKAR_LIPOPROTEIN"/>
    <property type="match status" value="1"/>
</dbReference>
<keyword evidence="3" id="KW-1185">Reference proteome</keyword>
<dbReference type="Proteomes" id="UP001493487">
    <property type="component" value="Unassembled WGS sequence"/>
</dbReference>
<sequence length="163" mass="18425">MKKIIIFTVTTLCILVAGCTNNQSYQGNQMRQQTIHNPGTLSQQQITNPRETVDHRIRVADKAAAKITQIKGVRQANVLVTKRNAYVAAMLVNNQQLSHEIENRIAQQVRAVDPNVQNVYVSTNPDFISRVNGYVNKVREGKPVSGFFEEFSEMIQRIFPTPK</sequence>
<evidence type="ECO:0000313" key="2">
    <source>
        <dbReference type="EMBL" id="MEQ4485947.1"/>
    </source>
</evidence>
<protein>
    <submittedName>
        <fullName evidence="2">YhcN/YlaJ family sporulation lipoprotein</fullName>
    </submittedName>
</protein>
<dbReference type="NCBIfam" id="TIGR02898">
    <property type="entry name" value="spore_YhcN_YlaJ"/>
    <property type="match status" value="1"/>
</dbReference>
<dbReference type="InterPro" id="IPR019076">
    <property type="entry name" value="Spore_lipoprot_YhcN/YlaJ-like"/>
</dbReference>
<evidence type="ECO:0000256" key="1">
    <source>
        <dbReference type="SAM" id="SignalP"/>
    </source>
</evidence>
<gene>
    <name evidence="2" type="ORF">QJS35_26565</name>
</gene>
<proteinExistence type="predicted"/>
<comment type="caution">
    <text evidence="2">The sequence shown here is derived from an EMBL/GenBank/DDBJ whole genome shotgun (WGS) entry which is preliminary data.</text>
</comment>
<keyword evidence="1" id="KW-0732">Signal</keyword>
<dbReference type="InterPro" id="IPR014247">
    <property type="entry name" value="Spore_lipoprot_YhcN/YlaJ"/>
</dbReference>
<organism evidence="2 3">
    <name type="scientific">Cohnella silvisoli</name>
    <dbReference type="NCBI Taxonomy" id="2873699"/>
    <lineage>
        <taxon>Bacteria</taxon>
        <taxon>Bacillati</taxon>
        <taxon>Bacillota</taxon>
        <taxon>Bacilli</taxon>
        <taxon>Bacillales</taxon>
        <taxon>Paenibacillaceae</taxon>
        <taxon>Cohnella</taxon>
    </lineage>
</organism>
<reference evidence="2 3" key="1">
    <citation type="journal article" date="2023" name="Genome Announc.">
        <title>Pan-Genome Analyses of the Genus Cohnella and Proposal of the Novel Species Cohnella silvisoli sp. nov., Isolated from Forest Soil.</title>
        <authorList>
            <person name="Wang C."/>
            <person name="Mao L."/>
            <person name="Bao G."/>
            <person name="Zhu H."/>
        </authorList>
    </citation>
    <scope>NUCLEOTIDE SEQUENCE [LARGE SCALE GENOMIC DNA]</scope>
    <source>
        <strain evidence="2 3">NL03-T5-1</strain>
    </source>
</reference>
<keyword evidence="2" id="KW-0449">Lipoprotein</keyword>
<feature type="signal peptide" evidence="1">
    <location>
        <begin position="1"/>
        <end position="22"/>
    </location>
</feature>
<feature type="chain" id="PRO_5046082199" evidence="1">
    <location>
        <begin position="23"/>
        <end position="163"/>
    </location>
</feature>
<dbReference type="RefSeq" id="WP_232189065.1">
    <property type="nucleotide sequence ID" value="NZ_JAIOAP010000017.1"/>
</dbReference>
<dbReference type="Pfam" id="PF09580">
    <property type="entry name" value="Spore_YhcN_YlaJ"/>
    <property type="match status" value="1"/>
</dbReference>
<accession>A0ABV1L2G0</accession>
<name>A0ABV1L2G0_9BACL</name>